<dbReference type="Proteomes" id="UP000676409">
    <property type="component" value="Chromosome"/>
</dbReference>
<organism evidence="2 3">
    <name type="scientific">Phenylobacterium montanum</name>
    <dbReference type="NCBI Taxonomy" id="2823693"/>
    <lineage>
        <taxon>Bacteria</taxon>
        <taxon>Pseudomonadati</taxon>
        <taxon>Pseudomonadota</taxon>
        <taxon>Alphaproteobacteria</taxon>
        <taxon>Caulobacterales</taxon>
        <taxon>Caulobacteraceae</taxon>
        <taxon>Phenylobacterium</taxon>
    </lineage>
</organism>
<accession>A0A975IW70</accession>
<keyword evidence="2" id="KW-0378">Hydrolase</keyword>
<dbReference type="EMBL" id="CP073078">
    <property type="protein sequence ID" value="QUD89568.1"/>
    <property type="molecule type" value="Genomic_DNA"/>
</dbReference>
<dbReference type="KEGG" id="caul:KCG34_06720"/>
<dbReference type="RefSeq" id="WP_211939620.1">
    <property type="nucleotide sequence ID" value="NZ_CP073078.1"/>
</dbReference>
<dbReference type="InterPro" id="IPR029058">
    <property type="entry name" value="AB_hydrolase_fold"/>
</dbReference>
<reference evidence="2" key="1">
    <citation type="submission" date="2021-04" db="EMBL/GenBank/DDBJ databases">
        <title>The complete genome sequence of Caulobacter sp. S6.</title>
        <authorList>
            <person name="Tang Y."/>
            <person name="Ouyang W."/>
            <person name="Liu Q."/>
            <person name="Huang B."/>
            <person name="Guo Z."/>
            <person name="Lei P."/>
        </authorList>
    </citation>
    <scope>NUCLEOTIDE SEQUENCE</scope>
    <source>
        <strain evidence="2">S6</strain>
    </source>
</reference>
<dbReference type="SUPFAM" id="SSF53474">
    <property type="entry name" value="alpha/beta-Hydrolases"/>
    <property type="match status" value="1"/>
</dbReference>
<dbReference type="Pfam" id="PF07859">
    <property type="entry name" value="Abhydrolase_3"/>
    <property type="match status" value="1"/>
</dbReference>
<gene>
    <name evidence="2" type="ORF">KCG34_06720</name>
</gene>
<dbReference type="PANTHER" id="PTHR23025">
    <property type="entry name" value="TRIACYLGLYCEROL LIPASE"/>
    <property type="match status" value="1"/>
</dbReference>
<keyword evidence="3" id="KW-1185">Reference proteome</keyword>
<dbReference type="PANTHER" id="PTHR23025:SF3">
    <property type="entry name" value="HORMONE-SENSITIVE LIPASE"/>
    <property type="match status" value="1"/>
</dbReference>
<dbReference type="Gene3D" id="3.40.50.1820">
    <property type="entry name" value="alpha/beta hydrolase"/>
    <property type="match status" value="1"/>
</dbReference>
<sequence>MDLQLSAHYSRRPDIERAFEHLAAGAQPGSSEDPIAAMRAFVDRYGDVEARGPLSAKEVLPTRIGDVPAEWIVPHQLRGADRIVLLHGGGWVAGGLESHRPMAAVLAELSGLAVLLVGYRLAPEHPFPAGLDDCRAAYAWAWNNGPSGPDPASQVFLVGDSAGGNLSAAVCVEAIASGAAIPSRLVLMSPALDGSANPARGPEASANGDQASLEAMMSLYLKSRDQIDNPCVSPLMAAPDILARFPPTLIQASNAEFLVWDAGEFARRLINGGVRVNLSIWPAMPHVWQAFLNLLPEAREALDEAAGFLTARTPAS</sequence>
<dbReference type="InterPro" id="IPR013094">
    <property type="entry name" value="AB_hydrolase_3"/>
</dbReference>
<evidence type="ECO:0000313" key="3">
    <source>
        <dbReference type="Proteomes" id="UP000676409"/>
    </source>
</evidence>
<dbReference type="GO" id="GO:0004806">
    <property type="term" value="F:triacylglycerol lipase activity"/>
    <property type="evidence" value="ECO:0007669"/>
    <property type="project" value="TreeGrafter"/>
</dbReference>
<evidence type="ECO:0000313" key="2">
    <source>
        <dbReference type="EMBL" id="QUD89568.1"/>
    </source>
</evidence>
<proteinExistence type="predicted"/>
<feature type="domain" description="Alpha/beta hydrolase fold-3" evidence="1">
    <location>
        <begin position="83"/>
        <end position="289"/>
    </location>
</feature>
<dbReference type="GO" id="GO:0019433">
    <property type="term" value="P:triglyceride catabolic process"/>
    <property type="evidence" value="ECO:0007669"/>
    <property type="project" value="TreeGrafter"/>
</dbReference>
<dbReference type="GO" id="GO:0005829">
    <property type="term" value="C:cytosol"/>
    <property type="evidence" value="ECO:0007669"/>
    <property type="project" value="TreeGrafter"/>
</dbReference>
<protein>
    <submittedName>
        <fullName evidence="2">Alpha/beta hydrolase</fullName>
    </submittedName>
</protein>
<dbReference type="GO" id="GO:0004771">
    <property type="term" value="F:sterol ester esterase activity"/>
    <property type="evidence" value="ECO:0007669"/>
    <property type="project" value="TreeGrafter"/>
</dbReference>
<evidence type="ECO:0000259" key="1">
    <source>
        <dbReference type="Pfam" id="PF07859"/>
    </source>
</evidence>
<name>A0A975IW70_9CAUL</name>
<dbReference type="AlphaFoldDB" id="A0A975IW70"/>